<dbReference type="AlphaFoldDB" id="A0A9N9DNZ1"/>
<name>A0A9N9DNZ1_9GLOM</name>
<sequence length="101" mass="11819">NQRIEDQNSNHKESNQINLEKTDEVHCNQDATIKESYDQYQNDENNQETNGEAITSADLTKMDRELLENFRSKIDRIKYTLCLTCNECFPSIVLVKGEYQI</sequence>
<feature type="non-terminal residue" evidence="2">
    <location>
        <position position="101"/>
    </location>
</feature>
<feature type="region of interest" description="Disordered" evidence="1">
    <location>
        <begin position="1"/>
        <end position="21"/>
    </location>
</feature>
<keyword evidence="3" id="KW-1185">Reference proteome</keyword>
<evidence type="ECO:0000256" key="1">
    <source>
        <dbReference type="SAM" id="MobiDB-lite"/>
    </source>
</evidence>
<reference evidence="2" key="1">
    <citation type="submission" date="2021-06" db="EMBL/GenBank/DDBJ databases">
        <authorList>
            <person name="Kallberg Y."/>
            <person name="Tangrot J."/>
            <person name="Rosling A."/>
        </authorList>
    </citation>
    <scope>NUCLEOTIDE SEQUENCE</scope>
    <source>
        <strain evidence="2">IN212</strain>
    </source>
</reference>
<comment type="caution">
    <text evidence="2">The sequence shown here is derived from an EMBL/GenBank/DDBJ whole genome shotgun (WGS) entry which is preliminary data.</text>
</comment>
<evidence type="ECO:0000313" key="3">
    <source>
        <dbReference type="Proteomes" id="UP000789396"/>
    </source>
</evidence>
<dbReference type="Proteomes" id="UP000789396">
    <property type="component" value="Unassembled WGS sequence"/>
</dbReference>
<dbReference type="EMBL" id="CAJVPZ010012667">
    <property type="protein sequence ID" value="CAG8641968.1"/>
    <property type="molecule type" value="Genomic_DNA"/>
</dbReference>
<accession>A0A9N9DNZ1</accession>
<proteinExistence type="predicted"/>
<protein>
    <submittedName>
        <fullName evidence="2">3845_t:CDS:1</fullName>
    </submittedName>
</protein>
<gene>
    <name evidence="2" type="ORF">RFULGI_LOCUS8116</name>
</gene>
<organism evidence="2 3">
    <name type="scientific">Racocetra fulgida</name>
    <dbReference type="NCBI Taxonomy" id="60492"/>
    <lineage>
        <taxon>Eukaryota</taxon>
        <taxon>Fungi</taxon>
        <taxon>Fungi incertae sedis</taxon>
        <taxon>Mucoromycota</taxon>
        <taxon>Glomeromycotina</taxon>
        <taxon>Glomeromycetes</taxon>
        <taxon>Diversisporales</taxon>
        <taxon>Gigasporaceae</taxon>
        <taxon>Racocetra</taxon>
    </lineage>
</organism>
<evidence type="ECO:0000313" key="2">
    <source>
        <dbReference type="EMBL" id="CAG8641968.1"/>
    </source>
</evidence>